<dbReference type="SUPFAM" id="SSF101898">
    <property type="entry name" value="NHL repeat"/>
    <property type="match status" value="1"/>
</dbReference>
<dbReference type="AlphaFoldDB" id="A0A814EWX8"/>
<evidence type="ECO:0000313" key="2">
    <source>
        <dbReference type="EMBL" id="CAF0977087.1"/>
    </source>
</evidence>
<dbReference type="InterPro" id="IPR011042">
    <property type="entry name" value="6-blade_b-propeller_TolB-like"/>
</dbReference>
<dbReference type="InterPro" id="IPR001258">
    <property type="entry name" value="NHL_repeat"/>
</dbReference>
<dbReference type="EMBL" id="CAJNOT010000423">
    <property type="protein sequence ID" value="CAF0977087.1"/>
    <property type="molecule type" value="Genomic_DNA"/>
</dbReference>
<proteinExistence type="predicted"/>
<gene>
    <name evidence="2" type="ORF">ZHD862_LOCUS11308</name>
</gene>
<dbReference type="Gene3D" id="2.120.10.30">
    <property type="entry name" value="TolB, C-terminal domain"/>
    <property type="match status" value="1"/>
</dbReference>
<organism evidence="2 3">
    <name type="scientific">Rotaria sordida</name>
    <dbReference type="NCBI Taxonomy" id="392033"/>
    <lineage>
        <taxon>Eukaryota</taxon>
        <taxon>Metazoa</taxon>
        <taxon>Spiralia</taxon>
        <taxon>Gnathifera</taxon>
        <taxon>Rotifera</taxon>
        <taxon>Eurotatoria</taxon>
        <taxon>Bdelloidea</taxon>
        <taxon>Philodinida</taxon>
        <taxon>Philodinidae</taxon>
        <taxon>Rotaria</taxon>
    </lineage>
</organism>
<accession>A0A814EWX8</accession>
<evidence type="ECO:0000256" key="1">
    <source>
        <dbReference type="ARBA" id="ARBA00022737"/>
    </source>
</evidence>
<dbReference type="Proteomes" id="UP000663864">
    <property type="component" value="Unassembled WGS sequence"/>
</dbReference>
<dbReference type="Pfam" id="PF01436">
    <property type="entry name" value="NHL"/>
    <property type="match status" value="1"/>
</dbReference>
<reference evidence="2" key="1">
    <citation type="submission" date="2021-02" db="EMBL/GenBank/DDBJ databases">
        <authorList>
            <person name="Nowell W R."/>
        </authorList>
    </citation>
    <scope>NUCLEOTIDE SEQUENCE</scope>
</reference>
<comment type="caution">
    <text evidence="2">The sequence shown here is derived from an EMBL/GenBank/DDBJ whole genome shotgun (WGS) entry which is preliminary data.</text>
</comment>
<sequence>MAIDNEESIYISSISSSKLKKYRKRVTNGRVLMSGEVGPFPLTVDRHRSIYMVDMYHDRVFQIDEGRTNISIVIGGSEHNGTHQLSKPHSIAVDESGALYITEWGNYRITRWLPGSTDSIVIVGDRGPDSHSDQLHGPADLGFDSEGNLYVVDSVNGRIQNFLIDNSSCQ</sequence>
<evidence type="ECO:0000313" key="3">
    <source>
        <dbReference type="Proteomes" id="UP000663864"/>
    </source>
</evidence>
<name>A0A814EWX8_9BILA</name>
<protein>
    <submittedName>
        <fullName evidence="2">Uncharacterized protein</fullName>
    </submittedName>
</protein>
<keyword evidence="1" id="KW-0677">Repeat</keyword>